<comment type="caution">
    <text evidence="3">The sequence shown here is derived from an EMBL/GenBank/DDBJ whole genome shotgun (WGS) entry which is preliminary data.</text>
</comment>
<dbReference type="RefSeq" id="WP_344672741.1">
    <property type="nucleotide sequence ID" value="NZ_BAAAZI010000001.1"/>
</dbReference>
<gene>
    <name evidence="3" type="ORF">GCM10022216_01200</name>
</gene>
<accession>A0ABP7Y5V8</accession>
<evidence type="ECO:0000259" key="2">
    <source>
        <dbReference type="Pfam" id="PF13568"/>
    </source>
</evidence>
<dbReference type="Proteomes" id="UP001500101">
    <property type="component" value="Unassembled WGS sequence"/>
</dbReference>
<dbReference type="InterPro" id="IPR011250">
    <property type="entry name" value="OMP/PagP_B-barrel"/>
</dbReference>
<dbReference type="Pfam" id="PF13568">
    <property type="entry name" value="OMP_b-brl_2"/>
    <property type="match status" value="1"/>
</dbReference>
<sequence length="208" mass="23328">MKVNLPIRALGLILGLFLCNLTIQAQENKNHPIEISIGITPLAEQNVGPRERLDGSSSKDSYSYFAIDAKIKYKISRLFSINTGFEYAKFKIDLRGAIVDPSKPVFRDSIDLSLLEVPVLLSMDLGKYFYAHAGPNFHFQLQGNDQYVDKQNGIGLYAGIGGQYYFTSNFGLFVEPFVKANSIILFSEGNYPDRITVLGIKTGLKWRF</sequence>
<protein>
    <recommendedName>
        <fullName evidence="2">Outer membrane protein beta-barrel domain-containing protein</fullName>
    </recommendedName>
</protein>
<evidence type="ECO:0000313" key="4">
    <source>
        <dbReference type="Proteomes" id="UP001500101"/>
    </source>
</evidence>
<dbReference type="SUPFAM" id="SSF56925">
    <property type="entry name" value="OMPA-like"/>
    <property type="match status" value="1"/>
</dbReference>
<feature type="chain" id="PRO_5045078795" description="Outer membrane protein beta-barrel domain-containing protein" evidence="1">
    <location>
        <begin position="26"/>
        <end position="208"/>
    </location>
</feature>
<dbReference type="InterPro" id="IPR025665">
    <property type="entry name" value="Beta-barrel_OMP_2"/>
</dbReference>
<dbReference type="EMBL" id="BAAAZI010000001">
    <property type="protein sequence ID" value="GAA4131271.1"/>
    <property type="molecule type" value="Genomic_DNA"/>
</dbReference>
<organism evidence="3 4">
    <name type="scientific">Sphingobacterium kyonggiense</name>
    <dbReference type="NCBI Taxonomy" id="714075"/>
    <lineage>
        <taxon>Bacteria</taxon>
        <taxon>Pseudomonadati</taxon>
        <taxon>Bacteroidota</taxon>
        <taxon>Sphingobacteriia</taxon>
        <taxon>Sphingobacteriales</taxon>
        <taxon>Sphingobacteriaceae</taxon>
        <taxon>Sphingobacterium</taxon>
    </lineage>
</organism>
<proteinExistence type="predicted"/>
<feature type="domain" description="Outer membrane protein beta-barrel" evidence="2">
    <location>
        <begin position="54"/>
        <end position="172"/>
    </location>
</feature>
<reference evidence="4" key="1">
    <citation type="journal article" date="2019" name="Int. J. Syst. Evol. Microbiol.">
        <title>The Global Catalogue of Microorganisms (GCM) 10K type strain sequencing project: providing services to taxonomists for standard genome sequencing and annotation.</title>
        <authorList>
            <consortium name="The Broad Institute Genomics Platform"/>
            <consortium name="The Broad Institute Genome Sequencing Center for Infectious Disease"/>
            <person name="Wu L."/>
            <person name="Ma J."/>
        </authorList>
    </citation>
    <scope>NUCLEOTIDE SEQUENCE [LARGE SCALE GENOMIC DNA]</scope>
    <source>
        <strain evidence="4">JCM 16704</strain>
    </source>
</reference>
<evidence type="ECO:0000313" key="3">
    <source>
        <dbReference type="EMBL" id="GAA4131271.1"/>
    </source>
</evidence>
<keyword evidence="1" id="KW-0732">Signal</keyword>
<name>A0ABP7Y5V8_9SPHI</name>
<feature type="signal peptide" evidence="1">
    <location>
        <begin position="1"/>
        <end position="25"/>
    </location>
</feature>
<evidence type="ECO:0000256" key="1">
    <source>
        <dbReference type="SAM" id="SignalP"/>
    </source>
</evidence>
<keyword evidence="4" id="KW-1185">Reference proteome</keyword>